<sequence length="512" mass="57686">MKNKIYIFMLAGSLMASVGCKKEFLNTFPTDQVAQTTVFENITNAKLAVNGMYRLLYLQISNQSQDGHAAMMINMDAMGEDLVWSGNTYTYHKPALRWEDHRNAASALAKYPYMLYYRINSNANMIIDNIDGIEGAETDKNTIKGEALAMRAWCHFNLVQLYGKRYEAGKQNTQPGIPIVISSDGVDQPRSSVEAVYTQINKDLDLAISLLGHANTTINTHINVNVAKGIKARVALTMQDWPNAVKYASEARAGKALMTGTEYVDKFTTMDNKEWLWSINQLGDQLPNYGAFYSYIAGNYASSFSRVEPKMINSILFNRLTSTDIRKKLWWDGSAGDKQYFGVRDGNTGNPPSGTAYVKYMNRKFMVPDIKSRAGDIPLMRTAELILIEAEALARMGGRDADAAQVLYILAKNRDANYTLSTKTGAALIDEIMFQRRVELWGEGFRFYDLKRTDSDMDRNGMDNPRVSSVSYLTIAFTLFKEKASKNDLWEYKIPQDELNTNKAMKPTDQNP</sequence>
<feature type="domain" description="SusD-like N-terminal" evidence="7">
    <location>
        <begin position="69"/>
        <end position="236"/>
    </location>
</feature>
<evidence type="ECO:0000256" key="1">
    <source>
        <dbReference type="ARBA" id="ARBA00004442"/>
    </source>
</evidence>
<dbReference type="InterPro" id="IPR011990">
    <property type="entry name" value="TPR-like_helical_dom_sf"/>
</dbReference>
<dbReference type="Proteomes" id="UP001165460">
    <property type="component" value="Unassembled WGS sequence"/>
</dbReference>
<name>A0ABS9ZUS9_9SPHI</name>
<reference evidence="8" key="1">
    <citation type="submission" date="2022-03" db="EMBL/GenBank/DDBJ databases">
        <authorList>
            <person name="Woo C.Y."/>
        </authorList>
    </citation>
    <scope>NUCLEOTIDE SEQUENCE</scope>
    <source>
        <strain evidence="8">CYS-01</strain>
    </source>
</reference>
<evidence type="ECO:0000313" key="8">
    <source>
        <dbReference type="EMBL" id="MCJ0742322.1"/>
    </source>
</evidence>
<evidence type="ECO:0000256" key="3">
    <source>
        <dbReference type="ARBA" id="ARBA00022729"/>
    </source>
</evidence>
<dbReference type="InterPro" id="IPR033985">
    <property type="entry name" value="SusD-like_N"/>
</dbReference>
<dbReference type="SUPFAM" id="SSF48452">
    <property type="entry name" value="TPR-like"/>
    <property type="match status" value="1"/>
</dbReference>
<dbReference type="Pfam" id="PF14322">
    <property type="entry name" value="SusD-like_3"/>
    <property type="match status" value="1"/>
</dbReference>
<comment type="similarity">
    <text evidence="2">Belongs to the SusD family.</text>
</comment>
<evidence type="ECO:0000256" key="2">
    <source>
        <dbReference type="ARBA" id="ARBA00006275"/>
    </source>
</evidence>
<dbReference type="InterPro" id="IPR012944">
    <property type="entry name" value="SusD_RagB_dom"/>
</dbReference>
<dbReference type="CDD" id="cd08977">
    <property type="entry name" value="SusD"/>
    <property type="match status" value="1"/>
</dbReference>
<organism evidence="8 9">
    <name type="scientific">Pedobacter montanisoli</name>
    <dbReference type="NCBI Taxonomy" id="2923277"/>
    <lineage>
        <taxon>Bacteria</taxon>
        <taxon>Pseudomonadati</taxon>
        <taxon>Bacteroidota</taxon>
        <taxon>Sphingobacteriia</taxon>
        <taxon>Sphingobacteriales</taxon>
        <taxon>Sphingobacteriaceae</taxon>
        <taxon>Pedobacter</taxon>
    </lineage>
</organism>
<evidence type="ECO:0000259" key="7">
    <source>
        <dbReference type="Pfam" id="PF14322"/>
    </source>
</evidence>
<evidence type="ECO:0000313" key="9">
    <source>
        <dbReference type="Proteomes" id="UP001165460"/>
    </source>
</evidence>
<proteinExistence type="inferred from homology"/>
<dbReference type="RefSeq" id="WP_243360673.1">
    <property type="nucleotide sequence ID" value="NZ_JALGBH010000001.1"/>
</dbReference>
<gene>
    <name evidence="8" type="ORF">MMF97_06320</name>
</gene>
<accession>A0ABS9ZUS9</accession>
<dbReference type="Gene3D" id="1.25.40.390">
    <property type="match status" value="1"/>
</dbReference>
<keyword evidence="9" id="KW-1185">Reference proteome</keyword>
<evidence type="ECO:0000259" key="6">
    <source>
        <dbReference type="Pfam" id="PF07980"/>
    </source>
</evidence>
<keyword evidence="4" id="KW-0472">Membrane</keyword>
<feature type="domain" description="RagB/SusD" evidence="6">
    <location>
        <begin position="247"/>
        <end position="512"/>
    </location>
</feature>
<comment type="caution">
    <text evidence="8">The sequence shown here is derived from an EMBL/GenBank/DDBJ whole genome shotgun (WGS) entry which is preliminary data.</text>
</comment>
<comment type="subcellular location">
    <subcellularLocation>
        <location evidence="1">Cell outer membrane</location>
    </subcellularLocation>
</comment>
<evidence type="ECO:0000256" key="4">
    <source>
        <dbReference type="ARBA" id="ARBA00023136"/>
    </source>
</evidence>
<dbReference type="PROSITE" id="PS51257">
    <property type="entry name" value="PROKAR_LIPOPROTEIN"/>
    <property type="match status" value="1"/>
</dbReference>
<dbReference type="EMBL" id="JALGBH010000001">
    <property type="protein sequence ID" value="MCJ0742322.1"/>
    <property type="molecule type" value="Genomic_DNA"/>
</dbReference>
<evidence type="ECO:0000256" key="5">
    <source>
        <dbReference type="ARBA" id="ARBA00023237"/>
    </source>
</evidence>
<keyword evidence="3" id="KW-0732">Signal</keyword>
<protein>
    <submittedName>
        <fullName evidence="8">RagB/SusD family nutrient uptake outer membrane protein</fullName>
    </submittedName>
</protein>
<dbReference type="Pfam" id="PF07980">
    <property type="entry name" value="SusD_RagB"/>
    <property type="match status" value="1"/>
</dbReference>
<keyword evidence="5" id="KW-0998">Cell outer membrane</keyword>